<dbReference type="InterPro" id="IPR050523">
    <property type="entry name" value="AKR_Detox_Biosynth"/>
</dbReference>
<dbReference type="PANTHER" id="PTHR43364">
    <property type="entry name" value="NADH-SPECIFIC METHYLGLYOXAL REDUCTASE-RELATED"/>
    <property type="match status" value="1"/>
</dbReference>
<dbReference type="InterPro" id="IPR020471">
    <property type="entry name" value="AKR"/>
</dbReference>
<gene>
    <name evidence="2" type="ORF">ACFP7A_06970</name>
</gene>
<dbReference type="EC" id="1.-.-.-" evidence="2"/>
<dbReference type="CDD" id="cd19092">
    <property type="entry name" value="AKR_BsYcsN_EcYdhF-like"/>
    <property type="match status" value="1"/>
</dbReference>
<evidence type="ECO:0000313" key="3">
    <source>
        <dbReference type="Proteomes" id="UP001596267"/>
    </source>
</evidence>
<reference evidence="3" key="1">
    <citation type="journal article" date="2019" name="Int. J. Syst. Evol. Microbiol.">
        <title>The Global Catalogue of Microorganisms (GCM) 10K type strain sequencing project: providing services to taxonomists for standard genome sequencing and annotation.</title>
        <authorList>
            <consortium name="The Broad Institute Genomics Platform"/>
            <consortium name="The Broad Institute Genome Sequencing Center for Infectious Disease"/>
            <person name="Wu L."/>
            <person name="Ma J."/>
        </authorList>
    </citation>
    <scope>NUCLEOTIDE SEQUENCE [LARGE SCALE GENOMIC DNA]</scope>
    <source>
        <strain evidence="3">CCUG 42001</strain>
    </source>
</reference>
<proteinExistence type="predicted"/>
<keyword evidence="2" id="KW-0560">Oxidoreductase</keyword>
<comment type="caution">
    <text evidence="2">The sequence shown here is derived from an EMBL/GenBank/DDBJ whole genome shotgun (WGS) entry which is preliminary data.</text>
</comment>
<accession>A0ABW1WF78</accession>
<dbReference type="InterPro" id="IPR023210">
    <property type="entry name" value="NADP_OxRdtase_dom"/>
</dbReference>
<dbReference type="RefSeq" id="WP_253053418.1">
    <property type="nucleotide sequence ID" value="NZ_JAMXWN010000004.1"/>
</dbReference>
<dbReference type="EMBL" id="JBHSTQ010000005">
    <property type="protein sequence ID" value="MFC6386336.1"/>
    <property type="molecule type" value="Genomic_DNA"/>
</dbReference>
<evidence type="ECO:0000259" key="1">
    <source>
        <dbReference type="Pfam" id="PF00248"/>
    </source>
</evidence>
<feature type="domain" description="NADP-dependent oxidoreductase" evidence="1">
    <location>
        <begin position="19"/>
        <end position="303"/>
    </location>
</feature>
<dbReference type="PRINTS" id="PR00069">
    <property type="entry name" value="ALDKETRDTASE"/>
</dbReference>
<dbReference type="InterPro" id="IPR036812">
    <property type="entry name" value="NAD(P)_OxRdtase_dom_sf"/>
</dbReference>
<name>A0ABW1WF78_9BACL</name>
<dbReference type="SUPFAM" id="SSF51430">
    <property type="entry name" value="NAD(P)-linked oxidoreductase"/>
    <property type="match status" value="1"/>
</dbReference>
<dbReference type="PANTHER" id="PTHR43364:SF1">
    <property type="entry name" value="OXIDOREDUCTASE YDHF"/>
    <property type="match status" value="1"/>
</dbReference>
<dbReference type="GO" id="GO:0016491">
    <property type="term" value="F:oxidoreductase activity"/>
    <property type="evidence" value="ECO:0007669"/>
    <property type="project" value="UniProtKB-KW"/>
</dbReference>
<dbReference type="Pfam" id="PF00248">
    <property type="entry name" value="Aldo_ket_red"/>
    <property type="match status" value="1"/>
</dbReference>
<dbReference type="Proteomes" id="UP001596267">
    <property type="component" value="Unassembled WGS sequence"/>
</dbReference>
<dbReference type="Gene3D" id="3.20.20.100">
    <property type="entry name" value="NADP-dependent oxidoreductase domain"/>
    <property type="match status" value="1"/>
</dbReference>
<keyword evidence="3" id="KW-1185">Reference proteome</keyword>
<organism evidence="2 3">
    <name type="scientific">Sporolactobacillus kofuensis</name>
    <dbReference type="NCBI Taxonomy" id="269672"/>
    <lineage>
        <taxon>Bacteria</taxon>
        <taxon>Bacillati</taxon>
        <taxon>Bacillota</taxon>
        <taxon>Bacilli</taxon>
        <taxon>Bacillales</taxon>
        <taxon>Sporolactobacillaceae</taxon>
        <taxon>Sporolactobacillus</taxon>
    </lineage>
</organism>
<sequence length="311" mass="34468">MKQIAIGPEKKLGSAVVQGCMRIADMSEEAVDHLIKTDLENGVTFFDHADVYTDGACEALFGKVLAKQPGLRDQITLQTKCGIVRGNGDHNKAFDFSKEHILETVNASLQRLQTDHLDYLLLHRPDALVEPEEVAAAFDALYDAGKVLHFGVSNQNPLQIELLKKSVRQPLEINQLQFSIMATGMIDAGINVNMTVEGANVRDGSILDYCRLHDITIQAWSPFQFGFFEGVFLDNPKFPELNKKIDEIATKYGVSNNAIAVAWILRHPAEMQVILGTTNLTRVVESAKGADVTLTRQEWYDIYQAAGNILP</sequence>
<protein>
    <submittedName>
        <fullName evidence="2">Aldo/keto reductase family oxidoreductase</fullName>
        <ecNumber evidence="2">1.-.-.-</ecNumber>
    </submittedName>
</protein>
<evidence type="ECO:0000313" key="2">
    <source>
        <dbReference type="EMBL" id="MFC6386336.1"/>
    </source>
</evidence>